<evidence type="ECO:0000256" key="1">
    <source>
        <dbReference type="ARBA" id="ARBA00008206"/>
    </source>
</evidence>
<name>A0A5P9NJ70_9GAMM</name>
<dbReference type="AlphaFoldDB" id="A0A5P9NJ70"/>
<sequence>MPRFMRLISATLTAIILLSAAMSASAMSEADEFALFLDWFEGEYDNHEQVWQQEVDEVAEDDRLEHIHHRFVAVDAPAIGDNVFFVIQTMDDDMNKVYRQRIYDFTIDQEEGAIKLVIYRMSDEEKYRNTWQDTSLIKDITMDEVSTLAGCEVFWKHNGEFFDGYMKDKACHFFSKRSNKEIYITDTLRLTDSEIWISDKAFDAEGNKIFGRDVPHKNRKVRKFEAWMAVKKNKVDPSYEGDDMFFNSKVIMHNEGHTVQITDDEGEPTGYSVQLAQLTYQNTKTAILKLGVIEDSSGDTLVYTWASTGSDRIGINLRWLQAGLTAVEE</sequence>
<dbReference type="Pfam" id="PF06206">
    <property type="entry name" value="CpeT"/>
    <property type="match status" value="1"/>
</dbReference>
<organism evidence="4 5">
    <name type="scientific">Halioglobus maricola</name>
    <dbReference type="NCBI Taxonomy" id="2601894"/>
    <lineage>
        <taxon>Bacteria</taxon>
        <taxon>Pseudomonadati</taxon>
        <taxon>Pseudomonadota</taxon>
        <taxon>Gammaproteobacteria</taxon>
        <taxon>Cellvibrionales</taxon>
        <taxon>Halieaceae</taxon>
        <taxon>Halioglobus</taxon>
    </lineage>
</organism>
<dbReference type="InterPro" id="IPR038672">
    <property type="entry name" value="CpcT/CpeT_sf"/>
</dbReference>
<dbReference type="RefSeq" id="WP_152661663.1">
    <property type="nucleotide sequence ID" value="NZ_CP036422.1"/>
</dbReference>
<feature type="signal peptide" evidence="3">
    <location>
        <begin position="1"/>
        <end position="26"/>
    </location>
</feature>
<accession>A0A5P9NJ70</accession>
<dbReference type="PANTHER" id="PTHR35137:SF1">
    <property type="entry name" value="CHROMOPHORE LYASE CRL, CHLOROPLASTIC"/>
    <property type="match status" value="1"/>
</dbReference>
<evidence type="ECO:0000256" key="2">
    <source>
        <dbReference type="ARBA" id="ARBA00023239"/>
    </source>
</evidence>
<dbReference type="Gene3D" id="2.40.128.590">
    <property type="entry name" value="CpcT/CpeT domain"/>
    <property type="match status" value="1"/>
</dbReference>
<keyword evidence="3" id="KW-0732">Signal</keyword>
<protein>
    <submittedName>
        <fullName evidence="4">Uncharacterized protein</fullName>
    </submittedName>
</protein>
<dbReference type="GO" id="GO:0016829">
    <property type="term" value="F:lyase activity"/>
    <property type="evidence" value="ECO:0007669"/>
    <property type="project" value="UniProtKB-KW"/>
</dbReference>
<evidence type="ECO:0000313" key="4">
    <source>
        <dbReference type="EMBL" id="QFU75556.1"/>
    </source>
</evidence>
<keyword evidence="2" id="KW-0456">Lyase</keyword>
<dbReference type="OrthoDB" id="6378475at2"/>
<evidence type="ECO:0000256" key="3">
    <source>
        <dbReference type="SAM" id="SignalP"/>
    </source>
</evidence>
<dbReference type="EMBL" id="CP036422">
    <property type="protein sequence ID" value="QFU75556.1"/>
    <property type="molecule type" value="Genomic_DNA"/>
</dbReference>
<comment type="similarity">
    <text evidence="1">Belongs to the CpcT/CpeT biliprotein lyase family.</text>
</comment>
<dbReference type="CDD" id="cd16338">
    <property type="entry name" value="CpcT"/>
    <property type="match status" value="1"/>
</dbReference>
<proteinExistence type="inferred from homology"/>
<evidence type="ECO:0000313" key="5">
    <source>
        <dbReference type="Proteomes" id="UP000326287"/>
    </source>
</evidence>
<dbReference type="Proteomes" id="UP000326287">
    <property type="component" value="Chromosome"/>
</dbReference>
<gene>
    <name evidence="4" type="ORF">EY643_07775</name>
</gene>
<feature type="chain" id="PRO_5024899383" evidence="3">
    <location>
        <begin position="27"/>
        <end position="329"/>
    </location>
</feature>
<dbReference type="InterPro" id="IPR010404">
    <property type="entry name" value="CpcT/CpeT"/>
</dbReference>
<dbReference type="PANTHER" id="PTHR35137">
    <property type="entry name" value="CHROMOPHORE LYASE CRL, CHLOROPLASTIC"/>
    <property type="match status" value="1"/>
</dbReference>
<keyword evidence="5" id="KW-1185">Reference proteome</keyword>
<dbReference type="KEGG" id="halc:EY643_07775"/>
<reference evidence="4 5" key="1">
    <citation type="submission" date="2019-02" db="EMBL/GenBank/DDBJ databases">
        <authorList>
            <person name="Li S.-H."/>
        </authorList>
    </citation>
    <scope>NUCLEOTIDE SEQUENCE [LARGE SCALE GENOMIC DNA]</scope>
    <source>
        <strain evidence="4 5">IMCC14385</strain>
    </source>
</reference>